<comment type="caution">
    <text evidence="3">The sequence shown here is derived from an EMBL/GenBank/DDBJ whole genome shotgun (WGS) entry which is preliminary data.</text>
</comment>
<reference evidence="3 4" key="1">
    <citation type="submission" date="2019-11" db="EMBL/GenBank/DDBJ databases">
        <title>Pseudooceanicola pacifica sp. nov., isolated from deep-sea sediment of the Pacific Ocean.</title>
        <authorList>
            <person name="Lyu L."/>
        </authorList>
    </citation>
    <scope>NUCLEOTIDE SEQUENCE [LARGE SCALE GENOMIC DNA]</scope>
    <source>
        <strain evidence="3 4">216_PA32_1</strain>
    </source>
</reference>
<gene>
    <name evidence="3" type="ORF">GLS40_11735</name>
</gene>
<accession>A0A844WEW6</accession>
<keyword evidence="4" id="KW-1185">Reference proteome</keyword>
<dbReference type="GO" id="GO:0016787">
    <property type="term" value="F:hydrolase activity"/>
    <property type="evidence" value="ECO:0007669"/>
    <property type="project" value="UniProtKB-KW"/>
</dbReference>
<dbReference type="GO" id="GO:0016020">
    <property type="term" value="C:membrane"/>
    <property type="evidence" value="ECO:0007669"/>
    <property type="project" value="TreeGrafter"/>
</dbReference>
<feature type="domain" description="AB hydrolase-1" evidence="2">
    <location>
        <begin position="37"/>
        <end position="194"/>
    </location>
</feature>
<dbReference type="InterPro" id="IPR000073">
    <property type="entry name" value="AB_hydrolase_1"/>
</dbReference>
<dbReference type="Pfam" id="PF00561">
    <property type="entry name" value="Abhydrolase_1"/>
    <property type="match status" value="1"/>
</dbReference>
<dbReference type="PANTHER" id="PTHR43798">
    <property type="entry name" value="MONOACYLGLYCEROL LIPASE"/>
    <property type="match status" value="1"/>
</dbReference>
<organism evidence="3 4">
    <name type="scientific">Pseudooceanicola pacificus</name>
    <dbReference type="NCBI Taxonomy" id="2676438"/>
    <lineage>
        <taxon>Bacteria</taxon>
        <taxon>Pseudomonadati</taxon>
        <taxon>Pseudomonadota</taxon>
        <taxon>Alphaproteobacteria</taxon>
        <taxon>Rhodobacterales</taxon>
        <taxon>Paracoccaceae</taxon>
        <taxon>Pseudooceanicola</taxon>
    </lineage>
</organism>
<dbReference type="EMBL" id="WNXQ01000006">
    <property type="protein sequence ID" value="MWB78700.1"/>
    <property type="molecule type" value="Genomic_DNA"/>
</dbReference>
<dbReference type="RefSeq" id="WP_160382918.1">
    <property type="nucleotide sequence ID" value="NZ_WNXQ01000006.1"/>
</dbReference>
<evidence type="ECO:0000256" key="1">
    <source>
        <dbReference type="ARBA" id="ARBA00022801"/>
    </source>
</evidence>
<dbReference type="AlphaFoldDB" id="A0A844WEW6"/>
<protein>
    <submittedName>
        <fullName evidence="3">Alpha/beta fold hydrolase</fullName>
    </submittedName>
</protein>
<evidence type="ECO:0000313" key="3">
    <source>
        <dbReference type="EMBL" id="MWB78700.1"/>
    </source>
</evidence>
<evidence type="ECO:0000259" key="2">
    <source>
        <dbReference type="Pfam" id="PF00561"/>
    </source>
</evidence>
<dbReference type="InterPro" id="IPR050266">
    <property type="entry name" value="AB_hydrolase_sf"/>
</dbReference>
<dbReference type="SUPFAM" id="SSF53474">
    <property type="entry name" value="alpha/beta-Hydrolases"/>
    <property type="match status" value="1"/>
</dbReference>
<dbReference type="PANTHER" id="PTHR43798:SF31">
    <property type="entry name" value="AB HYDROLASE SUPERFAMILY PROTEIN YCLE"/>
    <property type="match status" value="1"/>
</dbReference>
<sequence>MAEDVTRRDFHVKSVDGYAIALREVRPNDRTREAGKPPLIMLHGTRIPGLSEFDLDVPNGSFAATMAELGFPCYILDARGFGRSQRPAEMDKPPVPGKRSLVRTIEITRDIDAAVDWIRAEFGIEAVSMMGWGVGGTCCIMYAALWPEKTSHIVLYDTIYGGGGTYNMGRGSKWEDPDRPGRFNKPVFGNYQVNTLDLLEAHWDKQIPIEDKNAWRDPEMLKAFSQALLDGDPASSSYDPPAYRSPNGMLEDLFYMVLRHKLVHACQVYCRVMIINPELDTLCQDSDMEELIADLVNAEEVVHYRPPNTTHYVMLDRPERGRTAMTEAMVAFLT</sequence>
<keyword evidence="1 3" id="KW-0378">Hydrolase</keyword>
<evidence type="ECO:0000313" key="4">
    <source>
        <dbReference type="Proteomes" id="UP000443843"/>
    </source>
</evidence>
<dbReference type="Gene3D" id="3.40.50.1820">
    <property type="entry name" value="alpha/beta hydrolase"/>
    <property type="match status" value="1"/>
</dbReference>
<dbReference type="Proteomes" id="UP000443843">
    <property type="component" value="Unassembled WGS sequence"/>
</dbReference>
<dbReference type="InterPro" id="IPR029058">
    <property type="entry name" value="AB_hydrolase_fold"/>
</dbReference>
<name>A0A844WEW6_9RHOB</name>
<proteinExistence type="predicted"/>